<reference evidence="1 2" key="1">
    <citation type="submission" date="2023-07" db="EMBL/GenBank/DDBJ databases">
        <title>Genomic Encyclopedia of Type Strains, Phase IV (KMG-IV): sequencing the most valuable type-strain genomes for metagenomic binning, comparative biology and taxonomic classification.</title>
        <authorList>
            <person name="Goeker M."/>
        </authorList>
    </citation>
    <scope>NUCLEOTIDE SEQUENCE [LARGE SCALE GENOMIC DNA]</scope>
    <source>
        <strain evidence="1 2">DSM 22170</strain>
    </source>
</reference>
<sequence length="114" mass="13364">MNHVAKKPLKAYRVFQCSPWGHGDEVKYYQCPIQAEKDFWERMRKGITSKNLPTVEDVCDDKVKPWSVKFNSSSLFSGVCKAVGVIHYWDRCSYEYDEWDINCYEIVIDEISIA</sequence>
<evidence type="ECO:0000313" key="2">
    <source>
        <dbReference type="Proteomes" id="UP001185028"/>
    </source>
</evidence>
<comment type="caution">
    <text evidence="1">The sequence shown here is derived from an EMBL/GenBank/DDBJ whole genome shotgun (WGS) entry which is preliminary data.</text>
</comment>
<dbReference type="EMBL" id="JAVDQH010000003">
    <property type="protein sequence ID" value="MDR6243171.1"/>
    <property type="molecule type" value="Genomic_DNA"/>
</dbReference>
<organism evidence="1 2">
    <name type="scientific">Paenibacillus hunanensis</name>
    <dbReference type="NCBI Taxonomy" id="539262"/>
    <lineage>
        <taxon>Bacteria</taxon>
        <taxon>Bacillati</taxon>
        <taxon>Bacillota</taxon>
        <taxon>Bacilli</taxon>
        <taxon>Bacillales</taxon>
        <taxon>Paenibacillaceae</taxon>
        <taxon>Paenibacillus</taxon>
    </lineage>
</organism>
<accession>A0ABU1IVD0</accession>
<name>A0ABU1IVD0_9BACL</name>
<gene>
    <name evidence="1" type="ORF">JOC58_001056</name>
</gene>
<keyword evidence="2" id="KW-1185">Reference proteome</keyword>
<dbReference type="RefSeq" id="WP_188775330.1">
    <property type="nucleotide sequence ID" value="NZ_BMMB01000004.1"/>
</dbReference>
<protein>
    <submittedName>
        <fullName evidence="1">Uncharacterized protein</fullName>
    </submittedName>
</protein>
<evidence type="ECO:0000313" key="1">
    <source>
        <dbReference type="EMBL" id="MDR6243171.1"/>
    </source>
</evidence>
<proteinExistence type="predicted"/>
<dbReference type="Proteomes" id="UP001185028">
    <property type="component" value="Unassembled WGS sequence"/>
</dbReference>